<protein>
    <submittedName>
        <fullName evidence="3">CX domain-containing protein</fullName>
    </submittedName>
</protein>
<feature type="transmembrane region" description="Helical" evidence="1">
    <location>
        <begin position="92"/>
        <end position="119"/>
    </location>
</feature>
<dbReference type="WBParaSite" id="L893_g7209.t1">
    <property type="protein sequence ID" value="L893_g7209.t1"/>
    <property type="gene ID" value="L893_g7209"/>
</dbReference>
<keyword evidence="1" id="KW-0472">Membrane</keyword>
<accession>A0A1I8ANC2</accession>
<keyword evidence="1" id="KW-0812">Transmembrane</keyword>
<evidence type="ECO:0000313" key="3">
    <source>
        <dbReference type="WBParaSite" id="L893_g7209.t1"/>
    </source>
</evidence>
<reference evidence="3" key="1">
    <citation type="submission" date="2016-11" db="UniProtKB">
        <authorList>
            <consortium name="WormBaseParasite"/>
        </authorList>
    </citation>
    <scope>IDENTIFICATION</scope>
</reference>
<evidence type="ECO:0000256" key="1">
    <source>
        <dbReference type="SAM" id="Phobius"/>
    </source>
</evidence>
<dbReference type="AlphaFoldDB" id="A0A1I8ANC2"/>
<dbReference type="Proteomes" id="UP000095287">
    <property type="component" value="Unplaced"/>
</dbReference>
<organism evidence="2 3">
    <name type="scientific">Steinernema glaseri</name>
    <dbReference type="NCBI Taxonomy" id="37863"/>
    <lineage>
        <taxon>Eukaryota</taxon>
        <taxon>Metazoa</taxon>
        <taxon>Ecdysozoa</taxon>
        <taxon>Nematoda</taxon>
        <taxon>Chromadorea</taxon>
        <taxon>Rhabditida</taxon>
        <taxon>Tylenchina</taxon>
        <taxon>Panagrolaimomorpha</taxon>
        <taxon>Strongyloidoidea</taxon>
        <taxon>Steinernematidae</taxon>
        <taxon>Steinernema</taxon>
    </lineage>
</organism>
<keyword evidence="2" id="KW-1185">Reference proteome</keyword>
<name>A0A1I8ANC2_9BILA</name>
<sequence>MSNRWEQLPPSAQEQELLKSLTTTTTPLAAVTSSLRRNVGELIRQEVADPDQIVCYYRNMTNGNPIPYICELGCCPNGCCAVEEMVRSTASFGWAVTLFVVFVAAVVVVLITLLLLYLLNRHNDRRLRDHMGDSSAHSSTVSQISGPSYYPQDAYYPYATNMKTY</sequence>
<keyword evidence="1" id="KW-1133">Transmembrane helix</keyword>
<evidence type="ECO:0000313" key="2">
    <source>
        <dbReference type="Proteomes" id="UP000095287"/>
    </source>
</evidence>
<proteinExistence type="predicted"/>